<dbReference type="PANTHER" id="PTHR43434">
    <property type="entry name" value="PHOSPHOGLYCOLATE PHOSPHATASE"/>
    <property type="match status" value="1"/>
</dbReference>
<dbReference type="STRING" id="1293439.WH87_08485"/>
<dbReference type="SFLD" id="SFLDG01129">
    <property type="entry name" value="C1.5:_HAD__Beta-PGM__Phosphata"/>
    <property type="match status" value="1"/>
</dbReference>
<accession>A0A0F5Q9W0</accession>
<dbReference type="OrthoDB" id="9793014at2"/>
<dbReference type="EC" id="3.1.3.18" evidence="4"/>
<dbReference type="Gene3D" id="1.10.150.240">
    <property type="entry name" value="Putative phosphatase, domain 2"/>
    <property type="match status" value="1"/>
</dbReference>
<dbReference type="GO" id="GO:0005829">
    <property type="term" value="C:cytosol"/>
    <property type="evidence" value="ECO:0007669"/>
    <property type="project" value="TreeGrafter"/>
</dbReference>
<dbReference type="InterPro" id="IPR050155">
    <property type="entry name" value="HAD-like_hydrolase_sf"/>
</dbReference>
<name>A0A0F5Q9W0_9HYPH</name>
<dbReference type="NCBIfam" id="TIGR01549">
    <property type="entry name" value="HAD-SF-IA-v1"/>
    <property type="match status" value="1"/>
</dbReference>
<keyword evidence="6" id="KW-1185">Reference proteome</keyword>
<evidence type="ECO:0000256" key="1">
    <source>
        <dbReference type="ARBA" id="ARBA00000830"/>
    </source>
</evidence>
<dbReference type="InterPro" id="IPR036412">
    <property type="entry name" value="HAD-like_sf"/>
</dbReference>
<evidence type="ECO:0000313" key="6">
    <source>
        <dbReference type="Proteomes" id="UP000033411"/>
    </source>
</evidence>
<dbReference type="Pfam" id="PF00702">
    <property type="entry name" value="Hydrolase"/>
    <property type="match status" value="1"/>
</dbReference>
<comment type="similarity">
    <text evidence="3">Belongs to the HAD-like hydrolase superfamily. CbbY/CbbZ/Gph/YieH family.</text>
</comment>
<sequence>MPDISAIRGILFDKDGTLIDFNQSWFSILMGLARAAAKGDEDAARELVTRGGYDWDAERFVGGSVIAAGTTAELVSLWHPELTPDAVRQRATHYEDLVNAQITHTAVEIPGLTETLEELLALGYVLGIATNDSEAGARAMAESSGITNLMAAIIGYDSVARAKPYPDQLHLFAEKTGLPPSAIAMVGDNLHDLEMARAGGAGLAIGVLSGNSTRAELAAHADIILDSIADLRGLFTGV</sequence>
<dbReference type="InterPro" id="IPR023198">
    <property type="entry name" value="PGP-like_dom2"/>
</dbReference>
<reference evidence="5 6" key="1">
    <citation type="submission" date="2015-03" db="EMBL/GenBank/DDBJ databases">
        <authorList>
            <person name="Lepp D."/>
            <person name="Hassan Y.I."/>
            <person name="Li X.-Z."/>
            <person name="Zhou T."/>
        </authorList>
    </citation>
    <scope>NUCLEOTIDE SEQUENCE [LARGE SCALE GENOMIC DNA]</scope>
    <source>
        <strain evidence="5 6">E84</strain>
    </source>
</reference>
<comment type="pathway">
    <text evidence="2">Organic acid metabolism; glycolate biosynthesis; glycolate from 2-phosphoglycolate: step 1/1.</text>
</comment>
<dbReference type="GO" id="GO:0006281">
    <property type="term" value="P:DNA repair"/>
    <property type="evidence" value="ECO:0007669"/>
    <property type="project" value="TreeGrafter"/>
</dbReference>
<dbReference type="SUPFAM" id="SSF56784">
    <property type="entry name" value="HAD-like"/>
    <property type="match status" value="1"/>
</dbReference>
<evidence type="ECO:0000313" key="5">
    <source>
        <dbReference type="EMBL" id="KKC37740.1"/>
    </source>
</evidence>
<keyword evidence="5" id="KW-0378">Hydrolase</keyword>
<proteinExistence type="inferred from homology"/>
<evidence type="ECO:0000256" key="4">
    <source>
        <dbReference type="ARBA" id="ARBA00013078"/>
    </source>
</evidence>
<dbReference type="SFLD" id="SFLDS00003">
    <property type="entry name" value="Haloacid_Dehalogenase"/>
    <property type="match status" value="1"/>
</dbReference>
<protein>
    <recommendedName>
        <fullName evidence="4">phosphoglycolate phosphatase</fullName>
        <ecNumber evidence="4">3.1.3.18</ecNumber>
    </recommendedName>
</protein>
<dbReference type="AlphaFoldDB" id="A0A0F5Q9W0"/>
<dbReference type="RefSeq" id="WP_046139504.1">
    <property type="nucleotide sequence ID" value="NZ_LANJ01000016.1"/>
</dbReference>
<dbReference type="PANTHER" id="PTHR43434:SF1">
    <property type="entry name" value="PHOSPHOGLYCOLATE PHOSPHATASE"/>
    <property type="match status" value="1"/>
</dbReference>
<dbReference type="EMBL" id="LANJ01000016">
    <property type="protein sequence ID" value="KKC37740.1"/>
    <property type="molecule type" value="Genomic_DNA"/>
</dbReference>
<comment type="catalytic activity">
    <reaction evidence="1">
        <text>2-phosphoglycolate + H2O = glycolate + phosphate</text>
        <dbReference type="Rhea" id="RHEA:14369"/>
        <dbReference type="ChEBI" id="CHEBI:15377"/>
        <dbReference type="ChEBI" id="CHEBI:29805"/>
        <dbReference type="ChEBI" id="CHEBI:43474"/>
        <dbReference type="ChEBI" id="CHEBI:58033"/>
        <dbReference type="EC" id="3.1.3.18"/>
    </reaction>
</comment>
<gene>
    <name evidence="5" type="ORF">WH87_08485</name>
</gene>
<dbReference type="GO" id="GO:0008967">
    <property type="term" value="F:phosphoglycolate phosphatase activity"/>
    <property type="evidence" value="ECO:0007669"/>
    <property type="project" value="UniProtKB-EC"/>
</dbReference>
<dbReference type="Gene3D" id="3.40.50.1000">
    <property type="entry name" value="HAD superfamily/HAD-like"/>
    <property type="match status" value="1"/>
</dbReference>
<dbReference type="InterPro" id="IPR023214">
    <property type="entry name" value="HAD_sf"/>
</dbReference>
<dbReference type="PRINTS" id="PR00413">
    <property type="entry name" value="HADHALOGNASE"/>
</dbReference>
<dbReference type="Proteomes" id="UP000033411">
    <property type="component" value="Unassembled WGS sequence"/>
</dbReference>
<organism evidence="5 6">
    <name type="scientific">Devosia epidermidihirudinis</name>
    <dbReference type="NCBI Taxonomy" id="1293439"/>
    <lineage>
        <taxon>Bacteria</taxon>
        <taxon>Pseudomonadati</taxon>
        <taxon>Pseudomonadota</taxon>
        <taxon>Alphaproteobacteria</taxon>
        <taxon>Hyphomicrobiales</taxon>
        <taxon>Devosiaceae</taxon>
        <taxon>Devosia</taxon>
    </lineage>
</organism>
<dbReference type="PATRIC" id="fig|1293439.3.peg.1272"/>
<comment type="caution">
    <text evidence="5">The sequence shown here is derived from an EMBL/GenBank/DDBJ whole genome shotgun (WGS) entry which is preliminary data.</text>
</comment>
<dbReference type="InterPro" id="IPR006439">
    <property type="entry name" value="HAD-SF_hydro_IA"/>
</dbReference>
<evidence type="ECO:0000256" key="3">
    <source>
        <dbReference type="ARBA" id="ARBA00006171"/>
    </source>
</evidence>
<evidence type="ECO:0000256" key="2">
    <source>
        <dbReference type="ARBA" id="ARBA00004818"/>
    </source>
</evidence>